<comment type="caution">
    <text evidence="2">The sequence shown here is derived from an EMBL/GenBank/DDBJ whole genome shotgun (WGS) entry which is preliminary data.</text>
</comment>
<gene>
    <name evidence="2" type="ORF">RM423_02800</name>
</gene>
<dbReference type="InterPro" id="IPR041413">
    <property type="entry name" value="MLTR_LBD"/>
</dbReference>
<dbReference type="RefSeq" id="WP_311421469.1">
    <property type="nucleotide sequence ID" value="NZ_JAVREH010000002.1"/>
</dbReference>
<dbReference type="Proteomes" id="UP001183176">
    <property type="component" value="Unassembled WGS sequence"/>
</dbReference>
<keyword evidence="3" id="KW-1185">Reference proteome</keyword>
<dbReference type="Gene3D" id="3.30.450.180">
    <property type="match status" value="1"/>
</dbReference>
<protein>
    <recommendedName>
        <fullName evidence="1">MmyB-like transcription regulator ligand binding domain-containing protein</fullName>
    </recommendedName>
</protein>
<evidence type="ECO:0000259" key="1">
    <source>
        <dbReference type="Pfam" id="PF17765"/>
    </source>
</evidence>
<accession>A0ABU2J5P8</accession>
<proteinExistence type="predicted"/>
<name>A0ABU2J5P8_9ACTN</name>
<dbReference type="PANTHER" id="PTHR35010:SF2">
    <property type="entry name" value="BLL4672 PROTEIN"/>
    <property type="match status" value="1"/>
</dbReference>
<dbReference type="EMBL" id="JAVREH010000002">
    <property type="protein sequence ID" value="MDT0260317.1"/>
    <property type="molecule type" value="Genomic_DNA"/>
</dbReference>
<dbReference type="PANTHER" id="PTHR35010">
    <property type="entry name" value="BLL4672 PROTEIN-RELATED"/>
    <property type="match status" value="1"/>
</dbReference>
<feature type="domain" description="MmyB-like transcription regulator ligand binding" evidence="1">
    <location>
        <begin position="34"/>
        <end position="152"/>
    </location>
</feature>
<dbReference type="Pfam" id="PF17765">
    <property type="entry name" value="MLTR_LBD"/>
    <property type="match status" value="1"/>
</dbReference>
<evidence type="ECO:0000313" key="3">
    <source>
        <dbReference type="Proteomes" id="UP001183176"/>
    </source>
</evidence>
<sequence length="159" mass="17744">MRLDDVETARTCAIWPPPAAPRRIGSIDPHQILDPGLLRLMTALGHLPVLLLAHRAEGLARNALLRAVLGRGLEVGTSFLRYMFHDDLARERIANWAQFACAAVAAARHEVGRRPHDHQLVALIDELRADPLVDSWWTIMKCATRCPVAGRLRRSARRG</sequence>
<evidence type="ECO:0000313" key="2">
    <source>
        <dbReference type="EMBL" id="MDT0260317.1"/>
    </source>
</evidence>
<organism evidence="2 3">
    <name type="scientific">Jatrophihabitans lederbergiae</name>
    <dbReference type="NCBI Taxonomy" id="3075547"/>
    <lineage>
        <taxon>Bacteria</taxon>
        <taxon>Bacillati</taxon>
        <taxon>Actinomycetota</taxon>
        <taxon>Actinomycetes</taxon>
        <taxon>Jatrophihabitantales</taxon>
        <taxon>Jatrophihabitantaceae</taxon>
        <taxon>Jatrophihabitans</taxon>
    </lineage>
</organism>
<reference evidence="3" key="1">
    <citation type="submission" date="2023-07" db="EMBL/GenBank/DDBJ databases">
        <title>30 novel species of actinomycetes from the DSMZ collection.</title>
        <authorList>
            <person name="Nouioui I."/>
        </authorList>
    </citation>
    <scope>NUCLEOTIDE SEQUENCE [LARGE SCALE GENOMIC DNA]</scope>
    <source>
        <strain evidence="3">DSM 44399</strain>
    </source>
</reference>